<dbReference type="Pfam" id="PF13952">
    <property type="entry name" value="DUF4216"/>
    <property type="match status" value="1"/>
</dbReference>
<keyword evidence="7" id="KW-1185">Reference proteome</keyword>
<evidence type="ECO:0000259" key="3">
    <source>
        <dbReference type="Pfam" id="PF13952"/>
    </source>
</evidence>
<feature type="region of interest" description="Disordered" evidence="1">
    <location>
        <begin position="83"/>
        <end position="102"/>
    </location>
</feature>
<accession>A0AAD8QS13</accession>
<sequence length="1867" mass="213075">MGKPRDTKIAILPSTTRKGTILNTSAALDSPSVIDKLVSPPHASHAGTSAESEHSHNIDNVSAVLDDSGSLGSFLDATIARSRQIENTETPNATTPVSSPELGYFSDDPEEDYVELNDDFIEKCNATTDARKIKKLLAEHAVRYKLSPDPKFATSPINIRDKDYDFSLDLSHIAIVEKTPFCGTEKESAVEHMTELSTLSSLFSDDVKMRTYFVAKIFPFSLKDDAKTWYNNLPPNSIKSPKELLDVFFRKYFPASAQHIALQRIYNFNQGDEEKLPEAWSRFCSLIRARPEHDLEKHDLLDIFYSGLTIESRAYLDSCAGCVFRKRTPDDAEELLAKISRNHDDWTTPEPTPTPILKKRGLIKLNDEDMREAKKSLKEKGIKSEDVKNLPPIEDICEIIPPSSMIEVNSLQRFTREDIPYSKPPAQCLDEFDNYIVKQENFNMRVENHLMENSQAISELHDIVERTSNDVKMLVKHFQMIQTQIDQLTKVQNDLLGNNSKEKHAYEVTTRGGVSTQDPLYPEGHPKRVEQDSQRIEPSAHSRKKKKKKHKNVVESSEPVNDPNSISISDAETESGNEHDNDNDKNDTPDKEEVEEEPEKHAKNKKYTKEDFIAEKHGTASRIDDNPRDLLELYRGITDDDCRTIQRGKIRNIQLPAIKYFAYYIATSILGDLFVEIAYRFSDHLSPQQMDRTWILFHSLNTPTYLSGIEDFMKHVSDFTDGDKTKEVICPCRVCLNIGSKPQHVVSDHLFVYGMDQTYIRWINHGEHYDQPDIIDPLYSDGYQPEDLVQDEATANLLRDLYPYASQQPHGYHKKPLFHDLIEDAKRLVAPGSVVSRFELIVKLLHDKSYQGITNKAFNAVAKTYSDALPGAGLPKSFYEVKQYIKVLGLGYEKIDFCKNNCALFWMEYNDLDECPVCKESRWKHDGAGGKKKIPWKVLRYFPLVQRLQRLFASEQTSRETRWHKEILTPDPDLLRHPADGDEWKQFDLDHPDFAADPRNLRLGLATDGFNPFGNMSNSYSMWPVLVTPYNQAPWTCTDQSNCMMALLIPGPKSPGKDFDVFMQPLIRDLQTLWEGVPTRDVCQPKEQNFLLRAAVLYCTHDYPALGTMSGRVTSGYNACVHCDTDQLAVRIINKICYMGHRRFLPLDHSFRKNRKKLQFIGDQACKKTKPQHFKSHELEAHLEAVRNVKPGKPPAATAGTAEKNTEDAAAVVADRKRKKRGDELSLAATKRKMGGEIAACTKRKEMENDRPRIFYKRRTTLWDLPYWAGKKLRHNIDIMHMEKNICDSIVGTLLNIPSKTKDSSNARIDCATLNVNRHLQLDRNDKVNKGKEKHYKFRGAEFTLPMPKRRLFCEYLRGVMFPFGFASNIANCLNAEGNKLQGLKTHDCHILLQRLLAIGIKDLVKPNMYNVIAELGRFFREICSKTLSRAVVERLKVDIAVILCKLELIYPPAFFDVMVHLAVHLPDEALLRGPVQYGWMYPIERRLCTFKNTVRNKARPEACIAVAYIAAEAYTFASRYIPDIETRFNRGRRILEVGGSVFNHGVELIGKRTEKTLEQSEFEQLSWYVLNNATEADEYVKLYMETNGKLSARGSGFQDWFEKYISKLHAENPGAVSADLLVLSRGPDKRVLVAAACNANGVHYSSYEREQHLKTRNSGITTSGDHLTTRKKRSESFDHYGHIEEVIQLFYSDKVTVRSVVLFKCYWYNQDPNKGKGARNDGYFISVNTTAQWYKDDPYILVPQAAKVLFLEDRSRKGWQYVQKFVARNIYDLDENADPIIGAQQDDFAGCMQTKVADIDETSLDTGIPAHDGEVDFTVEVSIVDKEMDKLKLPGESQEENGHDEQDETMHEYQNEDGGDDDDDDD</sequence>
<dbReference type="InterPro" id="IPR025452">
    <property type="entry name" value="DUF4218"/>
</dbReference>
<evidence type="ECO:0008006" key="8">
    <source>
        <dbReference type="Google" id="ProtNLM"/>
    </source>
</evidence>
<evidence type="ECO:0000313" key="7">
    <source>
        <dbReference type="Proteomes" id="UP001231189"/>
    </source>
</evidence>
<feature type="region of interest" description="Disordered" evidence="1">
    <location>
        <begin position="503"/>
        <end position="608"/>
    </location>
</feature>
<dbReference type="Pfam" id="PF03732">
    <property type="entry name" value="Retrotrans_gag"/>
    <property type="match status" value="1"/>
</dbReference>
<feature type="compositionally biased region" description="Basic and acidic residues" evidence="1">
    <location>
        <begin position="1841"/>
        <end position="1855"/>
    </location>
</feature>
<dbReference type="InterPro" id="IPR029480">
    <property type="entry name" value="Transpos_assoc"/>
</dbReference>
<feature type="region of interest" description="Disordered" evidence="1">
    <location>
        <begin position="35"/>
        <end position="55"/>
    </location>
</feature>
<dbReference type="InterPro" id="IPR004242">
    <property type="entry name" value="Transposase_21"/>
</dbReference>
<feature type="domain" description="DUF4216" evidence="3">
    <location>
        <begin position="1688"/>
        <end position="1763"/>
    </location>
</feature>
<proteinExistence type="predicted"/>
<feature type="domain" description="Retrotransposon gag" evidence="2">
    <location>
        <begin position="216"/>
        <end position="309"/>
    </location>
</feature>
<feature type="compositionally biased region" description="Basic residues" evidence="1">
    <location>
        <begin position="541"/>
        <end position="551"/>
    </location>
</feature>
<gene>
    <name evidence="6" type="ORF">QYE76_031063</name>
</gene>
<feature type="compositionally biased region" description="Basic and acidic residues" evidence="1">
    <location>
        <begin position="576"/>
        <end position="591"/>
    </location>
</feature>
<dbReference type="InterPro" id="IPR025312">
    <property type="entry name" value="DUF4216"/>
</dbReference>
<organism evidence="6 7">
    <name type="scientific">Lolium multiflorum</name>
    <name type="common">Italian ryegrass</name>
    <name type="synonym">Lolium perenne subsp. multiflorum</name>
    <dbReference type="NCBI Taxonomy" id="4521"/>
    <lineage>
        <taxon>Eukaryota</taxon>
        <taxon>Viridiplantae</taxon>
        <taxon>Streptophyta</taxon>
        <taxon>Embryophyta</taxon>
        <taxon>Tracheophyta</taxon>
        <taxon>Spermatophyta</taxon>
        <taxon>Magnoliopsida</taxon>
        <taxon>Liliopsida</taxon>
        <taxon>Poales</taxon>
        <taxon>Poaceae</taxon>
        <taxon>BOP clade</taxon>
        <taxon>Pooideae</taxon>
        <taxon>Poodae</taxon>
        <taxon>Poeae</taxon>
        <taxon>Poeae Chloroplast Group 2 (Poeae type)</taxon>
        <taxon>Loliodinae</taxon>
        <taxon>Loliinae</taxon>
        <taxon>Lolium</taxon>
    </lineage>
</organism>
<feature type="compositionally biased region" description="Polar residues" evidence="1">
    <location>
        <begin position="85"/>
        <end position="98"/>
    </location>
</feature>
<dbReference type="Pfam" id="PF13963">
    <property type="entry name" value="Transpos_assoc"/>
    <property type="match status" value="1"/>
</dbReference>
<evidence type="ECO:0000313" key="6">
    <source>
        <dbReference type="EMBL" id="KAK1607390.1"/>
    </source>
</evidence>
<feature type="compositionally biased region" description="Acidic residues" evidence="1">
    <location>
        <begin position="1856"/>
        <end position="1867"/>
    </location>
</feature>
<dbReference type="Pfam" id="PF02992">
    <property type="entry name" value="Transposase_21"/>
    <property type="match status" value="1"/>
</dbReference>
<dbReference type="PANTHER" id="PTHR48258">
    <property type="entry name" value="DUF4218 DOMAIN-CONTAINING PROTEIN-RELATED"/>
    <property type="match status" value="1"/>
</dbReference>
<name>A0AAD8QS13_LOLMU</name>
<feature type="compositionally biased region" description="Basic and acidic residues" evidence="1">
    <location>
        <begin position="524"/>
        <end position="540"/>
    </location>
</feature>
<dbReference type="EMBL" id="JAUUTY010000007">
    <property type="protein sequence ID" value="KAK1607390.1"/>
    <property type="molecule type" value="Genomic_DNA"/>
</dbReference>
<evidence type="ECO:0000259" key="5">
    <source>
        <dbReference type="Pfam" id="PF13963"/>
    </source>
</evidence>
<reference evidence="6" key="1">
    <citation type="submission" date="2023-07" db="EMBL/GenBank/DDBJ databases">
        <title>A chromosome-level genome assembly of Lolium multiflorum.</title>
        <authorList>
            <person name="Chen Y."/>
            <person name="Copetti D."/>
            <person name="Kolliker R."/>
            <person name="Studer B."/>
        </authorList>
    </citation>
    <scope>NUCLEOTIDE SEQUENCE</scope>
    <source>
        <strain evidence="6">02402/16</strain>
        <tissue evidence="6">Leaf</tissue>
    </source>
</reference>
<feature type="region of interest" description="Disordered" evidence="1">
    <location>
        <begin position="1829"/>
        <end position="1867"/>
    </location>
</feature>
<dbReference type="InterPro" id="IPR005162">
    <property type="entry name" value="Retrotrans_gag_dom"/>
</dbReference>
<protein>
    <recommendedName>
        <fullName evidence="8">Transposon protein</fullName>
    </recommendedName>
</protein>
<dbReference type="Proteomes" id="UP001231189">
    <property type="component" value="Unassembled WGS sequence"/>
</dbReference>
<evidence type="ECO:0000259" key="2">
    <source>
        <dbReference type="Pfam" id="PF03732"/>
    </source>
</evidence>
<evidence type="ECO:0000259" key="4">
    <source>
        <dbReference type="Pfam" id="PF13960"/>
    </source>
</evidence>
<evidence type="ECO:0000256" key="1">
    <source>
        <dbReference type="SAM" id="MobiDB-lite"/>
    </source>
</evidence>
<feature type="compositionally biased region" description="Polar residues" evidence="1">
    <location>
        <begin position="554"/>
        <end position="570"/>
    </location>
</feature>
<dbReference type="Pfam" id="PF13960">
    <property type="entry name" value="DUF4218"/>
    <property type="match status" value="1"/>
</dbReference>
<comment type="caution">
    <text evidence="6">The sequence shown here is derived from an EMBL/GenBank/DDBJ whole genome shotgun (WGS) entry which is preliminary data.</text>
</comment>
<feature type="domain" description="Transposase-associated" evidence="5">
    <location>
        <begin position="692"/>
        <end position="767"/>
    </location>
</feature>
<feature type="domain" description="DUF4218" evidence="4">
    <location>
        <begin position="1423"/>
        <end position="1534"/>
    </location>
</feature>